<keyword evidence="1" id="KW-0238">DNA-binding</keyword>
<dbReference type="SUPFAM" id="SSF46955">
    <property type="entry name" value="Putative DNA-binding domain"/>
    <property type="match status" value="1"/>
</dbReference>
<dbReference type="PANTHER" id="PTHR30204">
    <property type="entry name" value="REDOX-CYCLING DRUG-SENSING TRANSCRIPTIONAL ACTIVATOR SOXR"/>
    <property type="match status" value="1"/>
</dbReference>
<protein>
    <submittedName>
        <fullName evidence="3">HTH-type transcriptional regulator AdhR</fullName>
    </submittedName>
</protein>
<dbReference type="InterPro" id="IPR047057">
    <property type="entry name" value="MerR_fam"/>
</dbReference>
<keyword evidence="4" id="KW-1185">Reference proteome</keyword>
<evidence type="ECO:0000313" key="4">
    <source>
        <dbReference type="Proteomes" id="UP000216052"/>
    </source>
</evidence>
<evidence type="ECO:0000313" key="3">
    <source>
        <dbReference type="EMBL" id="XFO72161.1"/>
    </source>
</evidence>
<feature type="domain" description="HTH merR-type" evidence="2">
    <location>
        <begin position="1"/>
        <end position="69"/>
    </location>
</feature>
<dbReference type="InterPro" id="IPR009061">
    <property type="entry name" value="DNA-bd_dom_put_sf"/>
</dbReference>
<name>A0ABZ3J2N1_SPOA4</name>
<evidence type="ECO:0000256" key="1">
    <source>
        <dbReference type="ARBA" id="ARBA00023125"/>
    </source>
</evidence>
<dbReference type="Gene3D" id="1.10.1660.10">
    <property type="match status" value="1"/>
</dbReference>
<gene>
    <name evidence="3" type="primary">adhR_3</name>
    <name evidence="3" type="ORF">SPACI_022070</name>
</gene>
<sequence length="135" mass="15810">MIIKEVSQITGISVDNLRYYERIGLIPPVPRTESGIRDYDEMSLQWIDLAMKFKKAGVPLDSIIEYIRLAMEGEHTKIARREILTEVRDNILSKINEMQEFLQLIDYKINNYYSVCLPAEEKLVNEWNKSKNGKE</sequence>
<reference evidence="3" key="1">
    <citation type="submission" date="2024-05" db="EMBL/GenBank/DDBJ databases">
        <title>Isolation and characterization of Sporomusa carbonis sp. nov., a carboxydotrophic hydrogenogen in the genus of Sporomusa isolated from a charcoal burning pile.</title>
        <authorList>
            <person name="Boeer T."/>
            <person name="Rosenbaum F."/>
            <person name="Eysell L."/>
            <person name="Mueller V."/>
            <person name="Daniel R."/>
            <person name="Poehlein A."/>
        </authorList>
    </citation>
    <scope>NUCLEOTIDE SEQUENCE [LARGE SCALE GENOMIC DNA]</scope>
    <source>
        <strain evidence="3">DSM 3132</strain>
    </source>
</reference>
<dbReference type="SMART" id="SM00422">
    <property type="entry name" value="HTH_MERR"/>
    <property type="match status" value="1"/>
</dbReference>
<dbReference type="Pfam" id="PF00376">
    <property type="entry name" value="MerR"/>
    <property type="match status" value="1"/>
</dbReference>
<dbReference type="PANTHER" id="PTHR30204:SF98">
    <property type="entry name" value="HTH-TYPE TRANSCRIPTIONAL REGULATOR ADHR"/>
    <property type="match status" value="1"/>
</dbReference>
<evidence type="ECO:0000259" key="2">
    <source>
        <dbReference type="PROSITE" id="PS50937"/>
    </source>
</evidence>
<dbReference type="CDD" id="cd01109">
    <property type="entry name" value="HTH_YyaN"/>
    <property type="match status" value="1"/>
</dbReference>
<dbReference type="InterPro" id="IPR000551">
    <property type="entry name" value="MerR-type_HTH_dom"/>
</dbReference>
<organism evidence="3 4">
    <name type="scientific">Sporomusa acidovorans (strain ATCC 49682 / DSM 3132 / Mol)</name>
    <dbReference type="NCBI Taxonomy" id="1123286"/>
    <lineage>
        <taxon>Bacteria</taxon>
        <taxon>Bacillati</taxon>
        <taxon>Bacillota</taxon>
        <taxon>Negativicutes</taxon>
        <taxon>Selenomonadales</taxon>
        <taxon>Sporomusaceae</taxon>
        <taxon>Sporomusa</taxon>
    </lineage>
</organism>
<dbReference type="RefSeq" id="WP_093796520.1">
    <property type="nucleotide sequence ID" value="NZ_CP155571.1"/>
</dbReference>
<dbReference type="EMBL" id="CP155571">
    <property type="protein sequence ID" value="XFO72161.1"/>
    <property type="molecule type" value="Genomic_DNA"/>
</dbReference>
<accession>A0ABZ3J2N1</accession>
<dbReference type="PROSITE" id="PS50937">
    <property type="entry name" value="HTH_MERR_2"/>
    <property type="match status" value="1"/>
</dbReference>
<proteinExistence type="predicted"/>
<dbReference type="Proteomes" id="UP000216052">
    <property type="component" value="Chromosome"/>
</dbReference>